<organism evidence="5 6">
    <name type="scientific">Plantimonas leprariae</name>
    <dbReference type="NCBI Taxonomy" id="2615207"/>
    <lineage>
        <taxon>Bacteria</taxon>
        <taxon>Pseudomonadati</taxon>
        <taxon>Pseudomonadota</taxon>
        <taxon>Alphaproteobacteria</taxon>
        <taxon>Hyphomicrobiales</taxon>
        <taxon>Aurantimonadaceae</taxon>
        <taxon>Plantimonas</taxon>
    </lineage>
</organism>
<dbReference type="EMBL" id="VZDO01000001">
    <property type="protein sequence ID" value="KAB0682895.1"/>
    <property type="molecule type" value="Genomic_DNA"/>
</dbReference>
<evidence type="ECO:0000256" key="1">
    <source>
        <dbReference type="ARBA" id="ARBA00005495"/>
    </source>
</evidence>
<evidence type="ECO:0000313" key="6">
    <source>
        <dbReference type="Proteomes" id="UP000432089"/>
    </source>
</evidence>
<keyword evidence="3" id="KW-0862">Zinc</keyword>
<evidence type="ECO:0000256" key="2">
    <source>
        <dbReference type="ARBA" id="ARBA00022723"/>
    </source>
</evidence>
<dbReference type="RefSeq" id="WP_150967868.1">
    <property type="nucleotide sequence ID" value="NZ_VZDO01000001.1"/>
</dbReference>
<dbReference type="AlphaFoldDB" id="A0A7V7PT91"/>
<evidence type="ECO:0000259" key="4">
    <source>
        <dbReference type="PROSITE" id="PS51891"/>
    </source>
</evidence>
<dbReference type="PROSITE" id="PS51891">
    <property type="entry name" value="CENP_V_GFA"/>
    <property type="match status" value="1"/>
</dbReference>
<evidence type="ECO:0000256" key="3">
    <source>
        <dbReference type="ARBA" id="ARBA00022833"/>
    </source>
</evidence>
<accession>A0A7V7PT91</accession>
<comment type="caution">
    <text evidence="5">The sequence shown here is derived from an EMBL/GenBank/DDBJ whole genome shotgun (WGS) entry which is preliminary data.</text>
</comment>
<evidence type="ECO:0000313" key="5">
    <source>
        <dbReference type="EMBL" id="KAB0682895.1"/>
    </source>
</evidence>
<keyword evidence="2" id="KW-0479">Metal-binding</keyword>
<dbReference type="Proteomes" id="UP000432089">
    <property type="component" value="Unassembled WGS sequence"/>
</dbReference>
<dbReference type="GO" id="GO:0046872">
    <property type="term" value="F:metal ion binding"/>
    <property type="evidence" value="ECO:0007669"/>
    <property type="project" value="UniProtKB-KW"/>
</dbReference>
<dbReference type="InterPro" id="IPR011057">
    <property type="entry name" value="Mss4-like_sf"/>
</dbReference>
<dbReference type="PANTHER" id="PTHR28620:SF1">
    <property type="entry name" value="CENP-V_GFA DOMAIN-CONTAINING PROTEIN"/>
    <property type="match status" value="1"/>
</dbReference>
<proteinExistence type="inferred from homology"/>
<dbReference type="InterPro" id="IPR006913">
    <property type="entry name" value="CENP-V/GFA"/>
</dbReference>
<dbReference type="SUPFAM" id="SSF51316">
    <property type="entry name" value="Mss4-like"/>
    <property type="match status" value="1"/>
</dbReference>
<protein>
    <recommendedName>
        <fullName evidence="4">CENP-V/GFA domain-containing protein</fullName>
    </recommendedName>
</protein>
<comment type="similarity">
    <text evidence="1">Belongs to the Gfa family.</text>
</comment>
<dbReference type="InterPro" id="IPR052355">
    <property type="entry name" value="CENP-V-like"/>
</dbReference>
<name>A0A7V7PT91_9HYPH</name>
<reference evidence="5 6" key="1">
    <citation type="submission" date="2019-09" db="EMBL/GenBank/DDBJ databases">
        <title>YIM 132180 draft genome.</title>
        <authorList>
            <person name="Zhang K."/>
        </authorList>
    </citation>
    <scope>NUCLEOTIDE SEQUENCE [LARGE SCALE GENOMIC DNA]</scope>
    <source>
        <strain evidence="5 6">YIM 132180</strain>
    </source>
</reference>
<dbReference type="Pfam" id="PF04828">
    <property type="entry name" value="GFA"/>
    <property type="match status" value="1"/>
</dbReference>
<sequence length="109" mass="12164">MLAATCHCKAVHIEVDAPPAAFNACQCSICRRYGALWAYYRPDEVRIAGETEFYCWGDRTLEFHRCRQCGCVTHWAPTDRTETRMAVNGRLFDPADVATVPVRGSPGPA</sequence>
<dbReference type="GO" id="GO:0016846">
    <property type="term" value="F:carbon-sulfur lyase activity"/>
    <property type="evidence" value="ECO:0007669"/>
    <property type="project" value="InterPro"/>
</dbReference>
<keyword evidence="6" id="KW-1185">Reference proteome</keyword>
<dbReference type="Gene3D" id="2.170.150.70">
    <property type="match status" value="1"/>
</dbReference>
<dbReference type="PANTHER" id="PTHR28620">
    <property type="entry name" value="CENTROMERE PROTEIN V"/>
    <property type="match status" value="1"/>
</dbReference>
<feature type="domain" description="CENP-V/GFA" evidence="4">
    <location>
        <begin position="2"/>
        <end position="108"/>
    </location>
</feature>
<gene>
    <name evidence="5" type="ORF">F6X38_02100</name>
</gene>